<dbReference type="Gene3D" id="3.40.50.10140">
    <property type="entry name" value="Toll/interleukin-1 receptor homology (TIR) domain"/>
    <property type="match status" value="1"/>
</dbReference>
<keyword evidence="1" id="KW-0472">Membrane</keyword>
<accession>A0A809RRA3</accession>
<dbReference type="Pfam" id="PF13676">
    <property type="entry name" value="TIR_2"/>
    <property type="match status" value="1"/>
</dbReference>
<sequence length="227" mass="25460">MKQVFISHSSADKPLADEVCAQLERRGLSCWIAPRDIDPGKDYGEEIILGIENCVATVLLLSESANQSIFVRKEIERAVSKLKPVFPVRVRNVAPSKGLELFISSSHWIDAWQPPMDIKMDQLAASILALVNTGQADASKPEEKYNAALTPPKYTATKVKSGLFHELRHLVGLIFDLIKMGIFIAIIVGFIYVVFYKHSGMHDIELVMHKYIKILGHFIDTIMLKKT</sequence>
<reference evidence="4" key="1">
    <citation type="submission" date="2019-11" db="EMBL/GenBank/DDBJ databases">
        <title>Isolation and characterization of a novel species in the genus Sulfuriferula.</title>
        <authorList>
            <person name="Mochizuki J."/>
            <person name="Kojima H."/>
            <person name="Fukui M."/>
        </authorList>
    </citation>
    <scope>NUCLEOTIDE SEQUENCE [LARGE SCALE GENOMIC DNA]</scope>
    <source>
        <strain evidence="4">SGTM</strain>
    </source>
</reference>
<evidence type="ECO:0000259" key="2">
    <source>
        <dbReference type="PROSITE" id="PS50104"/>
    </source>
</evidence>
<keyword evidence="4" id="KW-1185">Reference proteome</keyword>
<feature type="transmembrane region" description="Helical" evidence="1">
    <location>
        <begin position="170"/>
        <end position="195"/>
    </location>
</feature>
<dbReference type="AlphaFoldDB" id="A0A809RRA3"/>
<dbReference type="EMBL" id="AP021881">
    <property type="protein sequence ID" value="BBP01401.1"/>
    <property type="molecule type" value="Genomic_DNA"/>
</dbReference>
<dbReference type="SUPFAM" id="SSF52200">
    <property type="entry name" value="Toll/Interleukin receptor TIR domain"/>
    <property type="match status" value="1"/>
</dbReference>
<organism evidence="3 4">
    <name type="scientific">Sulfuriferula nivalis</name>
    <dbReference type="NCBI Taxonomy" id="2675298"/>
    <lineage>
        <taxon>Bacteria</taxon>
        <taxon>Pseudomonadati</taxon>
        <taxon>Pseudomonadota</taxon>
        <taxon>Betaproteobacteria</taxon>
        <taxon>Nitrosomonadales</taxon>
        <taxon>Sulfuricellaceae</taxon>
        <taxon>Sulfuriferula</taxon>
    </lineage>
</organism>
<dbReference type="PROSITE" id="PS50104">
    <property type="entry name" value="TIR"/>
    <property type="match status" value="1"/>
</dbReference>
<evidence type="ECO:0000313" key="4">
    <source>
        <dbReference type="Proteomes" id="UP000463939"/>
    </source>
</evidence>
<dbReference type="InterPro" id="IPR000157">
    <property type="entry name" value="TIR_dom"/>
</dbReference>
<name>A0A809RRA3_9PROT</name>
<feature type="domain" description="TIR" evidence="2">
    <location>
        <begin position="1"/>
        <end position="125"/>
    </location>
</feature>
<keyword evidence="1" id="KW-1133">Transmembrane helix</keyword>
<dbReference type="KEGG" id="sniv:SFSGTM_21090"/>
<dbReference type="InterPro" id="IPR035897">
    <property type="entry name" value="Toll_tir_struct_dom_sf"/>
</dbReference>
<proteinExistence type="predicted"/>
<gene>
    <name evidence="3" type="ORF">SFSGTM_21090</name>
</gene>
<evidence type="ECO:0000313" key="3">
    <source>
        <dbReference type="EMBL" id="BBP01401.1"/>
    </source>
</evidence>
<keyword evidence="1" id="KW-0812">Transmembrane</keyword>
<protein>
    <recommendedName>
        <fullName evidence="2">TIR domain-containing protein</fullName>
    </recommendedName>
</protein>
<dbReference type="RefSeq" id="WP_162085184.1">
    <property type="nucleotide sequence ID" value="NZ_AP021881.1"/>
</dbReference>
<dbReference type="GO" id="GO:0007165">
    <property type="term" value="P:signal transduction"/>
    <property type="evidence" value="ECO:0007669"/>
    <property type="project" value="InterPro"/>
</dbReference>
<dbReference type="Proteomes" id="UP000463939">
    <property type="component" value="Chromosome"/>
</dbReference>
<evidence type="ECO:0000256" key="1">
    <source>
        <dbReference type="SAM" id="Phobius"/>
    </source>
</evidence>